<feature type="non-terminal residue" evidence="2">
    <location>
        <position position="1"/>
    </location>
</feature>
<accession>A0A0K8T1A9</accession>
<feature type="region of interest" description="Disordered" evidence="1">
    <location>
        <begin position="209"/>
        <end position="228"/>
    </location>
</feature>
<dbReference type="EMBL" id="GBRD01006504">
    <property type="protein sequence ID" value="JAG59317.1"/>
    <property type="molecule type" value="Transcribed_RNA"/>
</dbReference>
<evidence type="ECO:0000313" key="2">
    <source>
        <dbReference type="EMBL" id="JAG59317.1"/>
    </source>
</evidence>
<organism evidence="2">
    <name type="scientific">Lygus hesperus</name>
    <name type="common">Western plant bug</name>
    <dbReference type="NCBI Taxonomy" id="30085"/>
    <lineage>
        <taxon>Eukaryota</taxon>
        <taxon>Metazoa</taxon>
        <taxon>Ecdysozoa</taxon>
        <taxon>Arthropoda</taxon>
        <taxon>Hexapoda</taxon>
        <taxon>Insecta</taxon>
        <taxon>Pterygota</taxon>
        <taxon>Neoptera</taxon>
        <taxon>Paraneoptera</taxon>
        <taxon>Hemiptera</taxon>
        <taxon>Heteroptera</taxon>
        <taxon>Panheteroptera</taxon>
        <taxon>Cimicomorpha</taxon>
        <taxon>Miridae</taxon>
        <taxon>Mirini</taxon>
        <taxon>Lygus</taxon>
    </lineage>
</organism>
<protein>
    <submittedName>
        <fullName evidence="2">Uncharacterized protein</fullName>
    </submittedName>
</protein>
<dbReference type="AlphaFoldDB" id="A0A0K8T1A9"/>
<name>A0A0K8T1A9_LYGHE</name>
<proteinExistence type="predicted"/>
<evidence type="ECO:0000256" key="1">
    <source>
        <dbReference type="SAM" id="MobiDB-lite"/>
    </source>
</evidence>
<reference evidence="2" key="1">
    <citation type="submission" date="2014-09" db="EMBL/GenBank/DDBJ databases">
        <authorList>
            <person name="Magalhaes I.L.F."/>
            <person name="Oliveira U."/>
            <person name="Santos F.R."/>
            <person name="Vidigal T.H.D.A."/>
            <person name="Brescovit A.D."/>
            <person name="Santos A.J."/>
        </authorList>
    </citation>
    <scope>NUCLEOTIDE SEQUENCE</scope>
</reference>
<sequence length="228" mass="26284">VKLPIRGDHERPDVPLAAGEVTEQPLQDCSLEAGTEIGTMIMETPTAANRRNRGADRTRSAKEEARTKRLRGEMYTGYRRRDKNSTNVVIQDVPKEARKLMPPCNKTKFCQTRQCGSITEDDRRRLFEAFWRAMEWDEKKRFLSSLVIQETPKRQSGAPKNPKKKRVASYTYHLLVNMKLLPVCQTMFLNTFGLKISTLRHWLEDRNKRIRPDGNLNEPTPEGGLEGE</sequence>